<evidence type="ECO:0000313" key="3">
    <source>
        <dbReference type="EMBL" id="EEI90524.1"/>
    </source>
</evidence>
<gene>
    <name evidence="3" type="ORF">HMPREF0765_3840</name>
</gene>
<reference evidence="3 4" key="1">
    <citation type="submission" date="2009-01" db="EMBL/GenBank/DDBJ databases">
        <authorList>
            <person name="Qin X."/>
            <person name="Bachman B."/>
            <person name="Battles P."/>
            <person name="Bell A."/>
            <person name="Bess C."/>
            <person name="Bickham C."/>
            <person name="Chaboub L."/>
            <person name="Chen D."/>
            <person name="Coyle M."/>
            <person name="Deiros D.R."/>
            <person name="Dinh H."/>
            <person name="Forbes L."/>
            <person name="Fowler G."/>
            <person name="Francisco L."/>
            <person name="Fu Q."/>
            <person name="Gubbala S."/>
            <person name="Hale W."/>
            <person name="Han Y."/>
            <person name="Hemphill L."/>
            <person name="Highlander S.K."/>
            <person name="Hirani K."/>
            <person name="Hogues M."/>
            <person name="Jackson L."/>
            <person name="Jakkamsetti A."/>
            <person name="Javaid M."/>
            <person name="Jiang H."/>
            <person name="Korchina V."/>
            <person name="Kovar C."/>
            <person name="Lara F."/>
            <person name="Lee S."/>
            <person name="Mata R."/>
            <person name="Mathew T."/>
            <person name="Moen C."/>
            <person name="Morales K."/>
            <person name="Munidasa M."/>
            <person name="Nazareth L."/>
            <person name="Ngo R."/>
            <person name="Nguyen L."/>
            <person name="Okwuonu G."/>
            <person name="Ongeri F."/>
            <person name="Patil S."/>
            <person name="Petrosino J."/>
            <person name="Pham C."/>
            <person name="Pham P."/>
            <person name="Pu L.-L."/>
            <person name="Puazo M."/>
            <person name="Raj R."/>
            <person name="Reid J."/>
            <person name="Rouhana J."/>
            <person name="Saada N."/>
            <person name="Shang Y."/>
            <person name="Simmons D."/>
            <person name="Thornton R."/>
            <person name="Warren J."/>
            <person name="Weissenberger G."/>
            <person name="Zhang J."/>
            <person name="Zhang L."/>
            <person name="Zhou C."/>
            <person name="Zhu D."/>
            <person name="Muzny D."/>
            <person name="Worley K."/>
            <person name="Gibbs R."/>
        </authorList>
    </citation>
    <scope>NUCLEOTIDE SEQUENCE [LARGE SCALE GENOMIC DNA]</scope>
    <source>
        <strain evidence="3 4">ATCC 33300</strain>
    </source>
</reference>
<dbReference type="Proteomes" id="UP000006241">
    <property type="component" value="Unassembled WGS sequence"/>
</dbReference>
<accession>C2G2N4</accession>
<dbReference type="PANTHER" id="PTHR43355">
    <property type="entry name" value="FLAVIN REDUCTASE (NADPH)"/>
    <property type="match status" value="1"/>
</dbReference>
<dbReference type="EMBL" id="ACHB01000090">
    <property type="protein sequence ID" value="EEI90524.1"/>
    <property type="molecule type" value="Genomic_DNA"/>
</dbReference>
<dbReference type="CDD" id="cd05244">
    <property type="entry name" value="BVR-B_like_SDR_a"/>
    <property type="match status" value="1"/>
</dbReference>
<dbReference type="SUPFAM" id="SSF51735">
    <property type="entry name" value="NAD(P)-binding Rossmann-fold domains"/>
    <property type="match status" value="1"/>
</dbReference>
<dbReference type="PANTHER" id="PTHR43355:SF2">
    <property type="entry name" value="FLAVIN REDUCTASE (NADPH)"/>
    <property type="match status" value="1"/>
</dbReference>
<dbReference type="HOGENOM" id="CLU_025711_3_1_10"/>
<evidence type="ECO:0000313" key="4">
    <source>
        <dbReference type="Proteomes" id="UP000006241"/>
    </source>
</evidence>
<feature type="compositionally biased region" description="Basic and acidic residues" evidence="1">
    <location>
        <begin position="174"/>
        <end position="184"/>
    </location>
</feature>
<comment type="caution">
    <text evidence="3">The sequence shown here is derived from an EMBL/GenBank/DDBJ whole genome shotgun (WGS) entry which is preliminary data.</text>
</comment>
<dbReference type="Gene3D" id="3.40.50.720">
    <property type="entry name" value="NAD(P)-binding Rossmann-like Domain"/>
    <property type="match status" value="1"/>
</dbReference>
<feature type="region of interest" description="Disordered" evidence="1">
    <location>
        <begin position="164"/>
        <end position="184"/>
    </location>
</feature>
<evidence type="ECO:0000259" key="2">
    <source>
        <dbReference type="Pfam" id="PF13460"/>
    </source>
</evidence>
<dbReference type="InterPro" id="IPR016040">
    <property type="entry name" value="NAD(P)-bd_dom"/>
</dbReference>
<protein>
    <submittedName>
        <fullName evidence="3">TrkA N-terminal domain protein</fullName>
    </submittedName>
</protein>
<feature type="domain" description="NAD(P)-binding" evidence="2">
    <location>
        <begin position="7"/>
        <end position="202"/>
    </location>
</feature>
<dbReference type="RefSeq" id="WP_003002855.1">
    <property type="nucleotide sequence ID" value="NZ_GG668630.1"/>
</dbReference>
<dbReference type="AlphaFoldDB" id="C2G2N4"/>
<name>C2G2N4_SPHSI</name>
<dbReference type="InterPro" id="IPR036291">
    <property type="entry name" value="NAD(P)-bd_dom_sf"/>
</dbReference>
<sequence length="216" mass="23330">MKVALIGASGYVGSHILKELVHRGHHVTAIARNTDQIEKNEHILAVQNDVNDSNALAAILKGSDAVISAYNAGWTNPSIYEDYTAGARSIQEAVEHAGIKRFIVIGGAGSLLTEAGTRIVDAPDFPAEIKPGALAAADYYEVIRRSNDLDWTLFSPAIEMSPASPGTRTGTYRTDLDHPVTDQEGRSRLSVEDVAVAIADELEKPQFIKKRFTAAY</sequence>
<dbReference type="InterPro" id="IPR051606">
    <property type="entry name" value="Polyketide_Oxido-like"/>
</dbReference>
<proteinExistence type="predicted"/>
<dbReference type="Pfam" id="PF13460">
    <property type="entry name" value="NAD_binding_10"/>
    <property type="match status" value="1"/>
</dbReference>
<evidence type="ECO:0000256" key="1">
    <source>
        <dbReference type="SAM" id="MobiDB-lite"/>
    </source>
</evidence>
<organism evidence="3 4">
    <name type="scientific">Sphingobacterium spiritivorum ATCC 33300</name>
    <dbReference type="NCBI Taxonomy" id="525372"/>
    <lineage>
        <taxon>Bacteria</taxon>
        <taxon>Pseudomonadati</taxon>
        <taxon>Bacteroidota</taxon>
        <taxon>Sphingobacteriia</taxon>
        <taxon>Sphingobacteriales</taxon>
        <taxon>Sphingobacteriaceae</taxon>
        <taxon>Sphingobacterium</taxon>
    </lineage>
</organism>
<dbReference type="GO" id="GO:0016646">
    <property type="term" value="F:oxidoreductase activity, acting on the CH-NH group of donors, NAD or NADP as acceptor"/>
    <property type="evidence" value="ECO:0007669"/>
    <property type="project" value="TreeGrafter"/>
</dbReference>